<sequence length="205" mass="22009">MKLSTLLLPIVTLFASGNALAASDPLKDYLSCGPQSFPVIAQEPFKSLVPSKQENGRITLQGGTKSETGQRWVFDKPVVVSGLSLTGFFADDMDLMGSRVINWGFYVQQTPEQVAASLKKSHSVELLSANGVLARPEVWSEKQSKWLSETSGDTAGKLVTDTSERVFMVEPAPADLSAGSKAMVTCSVQGKISDAALKSTRPDLR</sequence>
<feature type="chain" id="PRO_5045557407" description="Ig-like domain-containing protein" evidence="1">
    <location>
        <begin position="22"/>
        <end position="205"/>
    </location>
</feature>
<gene>
    <name evidence="2" type="ORF">H8S59_03085</name>
</gene>
<evidence type="ECO:0000313" key="3">
    <source>
        <dbReference type="Proteomes" id="UP000651852"/>
    </source>
</evidence>
<accession>A0ABR7AV04</accession>
<dbReference type="EMBL" id="JACONW010000007">
    <property type="protein sequence ID" value="MBC3948752.1"/>
    <property type="molecule type" value="Genomic_DNA"/>
</dbReference>
<evidence type="ECO:0000256" key="1">
    <source>
        <dbReference type="SAM" id="SignalP"/>
    </source>
</evidence>
<dbReference type="Proteomes" id="UP000651852">
    <property type="component" value="Unassembled WGS sequence"/>
</dbReference>
<proteinExistence type="predicted"/>
<feature type="signal peptide" evidence="1">
    <location>
        <begin position="1"/>
        <end position="21"/>
    </location>
</feature>
<comment type="caution">
    <text evidence="2">The sequence shown here is derived from an EMBL/GenBank/DDBJ whole genome shotgun (WGS) entry which is preliminary data.</text>
</comment>
<reference evidence="2 3" key="1">
    <citation type="submission" date="2020-08" db="EMBL/GenBank/DDBJ databases">
        <title>Putative novel bacterial strains isolated from necrotic wheat leaf tissues caused by Xanthomonas translucens.</title>
        <authorList>
            <person name="Tambong J.T."/>
        </authorList>
    </citation>
    <scope>NUCLEOTIDE SEQUENCE [LARGE SCALE GENOMIC DNA]</scope>
    <source>
        <strain evidence="2 3">DOAB 1069</strain>
    </source>
</reference>
<name>A0ABR7AV04_9PSED</name>
<protein>
    <recommendedName>
        <fullName evidence="4">Ig-like domain-containing protein</fullName>
    </recommendedName>
</protein>
<evidence type="ECO:0000313" key="2">
    <source>
        <dbReference type="EMBL" id="MBC3948752.1"/>
    </source>
</evidence>
<keyword evidence="1" id="KW-0732">Signal</keyword>
<organism evidence="2 3">
    <name type="scientific">Pseudomonas folii</name>
    <dbReference type="NCBI Taxonomy" id="2762593"/>
    <lineage>
        <taxon>Bacteria</taxon>
        <taxon>Pseudomonadati</taxon>
        <taxon>Pseudomonadota</taxon>
        <taxon>Gammaproteobacteria</taxon>
        <taxon>Pseudomonadales</taxon>
        <taxon>Pseudomonadaceae</taxon>
        <taxon>Pseudomonas</taxon>
    </lineage>
</organism>
<evidence type="ECO:0008006" key="4">
    <source>
        <dbReference type="Google" id="ProtNLM"/>
    </source>
</evidence>
<keyword evidence="3" id="KW-1185">Reference proteome</keyword>
<dbReference type="RefSeq" id="WP_187520480.1">
    <property type="nucleotide sequence ID" value="NZ_JACONW010000007.1"/>
</dbReference>